<dbReference type="CDD" id="cd12914">
    <property type="entry name" value="PDC1_DGC_like"/>
    <property type="match status" value="1"/>
</dbReference>
<dbReference type="AlphaFoldDB" id="A0A2M9FXI9"/>
<evidence type="ECO:0000256" key="9">
    <source>
        <dbReference type="ARBA" id="ARBA00022777"/>
    </source>
</evidence>
<keyword evidence="5" id="KW-0597">Phosphoprotein</keyword>
<dbReference type="InterPro" id="IPR036890">
    <property type="entry name" value="HATPase_C_sf"/>
</dbReference>
<dbReference type="EMBL" id="PHIG01000047">
    <property type="protein sequence ID" value="PJK28173.1"/>
    <property type="molecule type" value="Genomic_DNA"/>
</dbReference>
<organism evidence="17 18">
    <name type="scientific">Minwuia thermotolerans</name>
    <dbReference type="NCBI Taxonomy" id="2056226"/>
    <lineage>
        <taxon>Bacteria</taxon>
        <taxon>Pseudomonadati</taxon>
        <taxon>Pseudomonadota</taxon>
        <taxon>Alphaproteobacteria</taxon>
        <taxon>Minwuiales</taxon>
        <taxon>Minwuiaceae</taxon>
        <taxon>Minwuia</taxon>
    </lineage>
</organism>
<dbReference type="InterPro" id="IPR011495">
    <property type="entry name" value="Sig_transdc_His_kin_sub2_dim/P"/>
</dbReference>
<feature type="compositionally biased region" description="Low complexity" evidence="13">
    <location>
        <begin position="600"/>
        <end position="609"/>
    </location>
</feature>
<feature type="transmembrane region" description="Helical" evidence="14">
    <location>
        <begin position="20"/>
        <end position="39"/>
    </location>
</feature>
<dbReference type="GO" id="GO:0005524">
    <property type="term" value="F:ATP binding"/>
    <property type="evidence" value="ECO:0007669"/>
    <property type="project" value="UniProtKB-KW"/>
</dbReference>
<dbReference type="InterPro" id="IPR003660">
    <property type="entry name" value="HAMP_dom"/>
</dbReference>
<dbReference type="Pfam" id="PF07568">
    <property type="entry name" value="HisKA_2"/>
    <property type="match status" value="1"/>
</dbReference>
<dbReference type="RefSeq" id="WP_109794620.1">
    <property type="nucleotide sequence ID" value="NZ_PHIG01000047.1"/>
</dbReference>
<dbReference type="EC" id="2.7.13.3" evidence="3"/>
<evidence type="ECO:0000259" key="15">
    <source>
        <dbReference type="PROSITE" id="PS50109"/>
    </source>
</evidence>
<dbReference type="SUPFAM" id="SSF55874">
    <property type="entry name" value="ATPase domain of HSP90 chaperone/DNA topoisomerase II/histidine kinase"/>
    <property type="match status" value="1"/>
</dbReference>
<keyword evidence="7 14" id="KW-0812">Transmembrane</keyword>
<gene>
    <name evidence="17" type="ORF">CVT23_17495</name>
</gene>
<keyword evidence="18" id="KW-1185">Reference proteome</keyword>
<accession>A0A2M9FXI9</accession>
<feature type="transmembrane region" description="Helical" evidence="14">
    <location>
        <begin position="304"/>
        <end position="322"/>
    </location>
</feature>
<evidence type="ECO:0000256" key="14">
    <source>
        <dbReference type="SAM" id="Phobius"/>
    </source>
</evidence>
<dbReference type="InterPro" id="IPR033479">
    <property type="entry name" value="dCache_1"/>
</dbReference>
<evidence type="ECO:0000313" key="17">
    <source>
        <dbReference type="EMBL" id="PJK28173.1"/>
    </source>
</evidence>
<dbReference type="PANTHER" id="PTHR41523:SF8">
    <property type="entry name" value="ETHYLENE RESPONSE SENSOR PROTEIN"/>
    <property type="match status" value="1"/>
</dbReference>
<proteinExistence type="predicted"/>
<evidence type="ECO:0000256" key="5">
    <source>
        <dbReference type="ARBA" id="ARBA00022553"/>
    </source>
</evidence>
<feature type="region of interest" description="Disordered" evidence="13">
    <location>
        <begin position="587"/>
        <end position="609"/>
    </location>
</feature>
<evidence type="ECO:0000256" key="6">
    <source>
        <dbReference type="ARBA" id="ARBA00022679"/>
    </source>
</evidence>
<dbReference type="Pfam" id="PF02743">
    <property type="entry name" value="dCache_1"/>
    <property type="match status" value="1"/>
</dbReference>
<comment type="caution">
    <text evidence="17">The sequence shown here is derived from an EMBL/GenBank/DDBJ whole genome shotgun (WGS) entry which is preliminary data.</text>
</comment>
<dbReference type="GO" id="GO:0007165">
    <property type="term" value="P:signal transduction"/>
    <property type="evidence" value="ECO:0007669"/>
    <property type="project" value="InterPro"/>
</dbReference>
<protein>
    <recommendedName>
        <fullName evidence="3">histidine kinase</fullName>
        <ecNumber evidence="3">2.7.13.3</ecNumber>
    </recommendedName>
</protein>
<dbReference type="Proteomes" id="UP000229498">
    <property type="component" value="Unassembled WGS sequence"/>
</dbReference>
<comment type="catalytic activity">
    <reaction evidence="1">
        <text>ATP + protein L-histidine = ADP + protein N-phospho-L-histidine.</text>
        <dbReference type="EC" id="2.7.13.3"/>
    </reaction>
</comment>
<evidence type="ECO:0000256" key="12">
    <source>
        <dbReference type="ARBA" id="ARBA00023136"/>
    </source>
</evidence>
<keyword evidence="12 14" id="KW-0472">Membrane</keyword>
<evidence type="ECO:0000256" key="7">
    <source>
        <dbReference type="ARBA" id="ARBA00022692"/>
    </source>
</evidence>
<evidence type="ECO:0000256" key="3">
    <source>
        <dbReference type="ARBA" id="ARBA00012438"/>
    </source>
</evidence>
<evidence type="ECO:0000256" key="13">
    <source>
        <dbReference type="SAM" id="MobiDB-lite"/>
    </source>
</evidence>
<name>A0A2M9FXI9_9PROT</name>
<keyword evidence="9" id="KW-0418">Kinase</keyword>
<dbReference type="SMART" id="SM00387">
    <property type="entry name" value="HATPase_c"/>
    <property type="match status" value="1"/>
</dbReference>
<comment type="subcellular location">
    <subcellularLocation>
        <location evidence="2">Cell membrane</location>
        <topology evidence="2">Multi-pass membrane protein</topology>
    </subcellularLocation>
</comment>
<keyword evidence="6" id="KW-0808">Transferase</keyword>
<dbReference type="Gene3D" id="3.30.565.10">
    <property type="entry name" value="Histidine kinase-like ATPase, C-terminal domain"/>
    <property type="match status" value="1"/>
</dbReference>
<evidence type="ECO:0000256" key="10">
    <source>
        <dbReference type="ARBA" id="ARBA00022840"/>
    </source>
</evidence>
<dbReference type="InterPro" id="IPR005467">
    <property type="entry name" value="His_kinase_dom"/>
</dbReference>
<keyword evidence="4" id="KW-1003">Cell membrane</keyword>
<dbReference type="InterPro" id="IPR003594">
    <property type="entry name" value="HATPase_dom"/>
</dbReference>
<keyword evidence="11 14" id="KW-1133">Transmembrane helix</keyword>
<evidence type="ECO:0000256" key="2">
    <source>
        <dbReference type="ARBA" id="ARBA00004651"/>
    </source>
</evidence>
<dbReference type="PROSITE" id="PS50109">
    <property type="entry name" value="HIS_KIN"/>
    <property type="match status" value="1"/>
</dbReference>
<evidence type="ECO:0000256" key="1">
    <source>
        <dbReference type="ARBA" id="ARBA00000085"/>
    </source>
</evidence>
<keyword evidence="10" id="KW-0067">ATP-binding</keyword>
<reference evidence="17 18" key="1">
    <citation type="submission" date="2017-11" db="EMBL/GenBank/DDBJ databases">
        <title>Draft genome sequence of Rhizobiales bacterium SY3-13.</title>
        <authorList>
            <person name="Sun C."/>
        </authorList>
    </citation>
    <scope>NUCLEOTIDE SEQUENCE [LARGE SCALE GENOMIC DNA]</scope>
    <source>
        <strain evidence="17 18">SY3-13</strain>
    </source>
</reference>
<dbReference type="Gene3D" id="3.30.450.20">
    <property type="entry name" value="PAS domain"/>
    <property type="match status" value="2"/>
</dbReference>
<feature type="domain" description="HAMP" evidence="16">
    <location>
        <begin position="324"/>
        <end position="377"/>
    </location>
</feature>
<dbReference type="PANTHER" id="PTHR41523">
    <property type="entry name" value="TWO-COMPONENT SYSTEM SENSOR PROTEIN"/>
    <property type="match status" value="1"/>
</dbReference>
<evidence type="ECO:0000256" key="8">
    <source>
        <dbReference type="ARBA" id="ARBA00022741"/>
    </source>
</evidence>
<evidence type="ECO:0000313" key="18">
    <source>
        <dbReference type="Proteomes" id="UP000229498"/>
    </source>
</evidence>
<dbReference type="OrthoDB" id="9767435at2"/>
<dbReference type="GO" id="GO:0005886">
    <property type="term" value="C:plasma membrane"/>
    <property type="evidence" value="ECO:0007669"/>
    <property type="project" value="UniProtKB-SubCell"/>
</dbReference>
<feature type="domain" description="Histidine kinase" evidence="15">
    <location>
        <begin position="392"/>
        <end position="583"/>
    </location>
</feature>
<sequence length="609" mass="66510">MIGSRLSSWWLRGALRQRLAVVLALVLLPPVTLSVYLAWDAYDEHTRRAQLSVKQFALLAATYERKSFEDTRSALQRVIRETPLDAPDYVCEEVFSRALENTPEFAGLGFFSPTGGRICGREMSMSDASGRSWFADVRRYRGFTISDYTFVPDSNDPVIVVAHAVYDDEGRFRGVLAASLRLHWLSSFLRQAQLPAEGVAFLLDSRGRVLAGSDLSMDDTDAALARWNAEAERAGSSPFSETVDADLRERIVARGSADFEAVGSDGVPRFYSSVALPHGDVSLLFGVPKASALGWVEKDMITRLVSLAVIWLTAVAAAWLAIQRLVIHWTSDLRAMSQAYGRGDYSVSRDFTQAPAELRQLGDTLEVMALRIQSREAELRDSLAQKDLLLREIHHRVKNNLQIVTSLLNIHGKSVTETSARSALDEVKLRVRALTLVHRYLYESDDLQLVDLNSFVSELGQAVLASSGDDRIRIAFQCDIPDLPILSDRAVPIALLVTEAITNALKHAFPDGRAGHIGLSFAIRDDGTGRLILTDDGIGFDVEAAREGLGVHLMHAFAKQIGGVLSIKGSDGTRIVMDVPIASLVGGAGRGQDDEGDGAEPGALPEAAE</sequence>
<evidence type="ECO:0000256" key="4">
    <source>
        <dbReference type="ARBA" id="ARBA00022475"/>
    </source>
</evidence>
<evidence type="ECO:0000259" key="16">
    <source>
        <dbReference type="PROSITE" id="PS50885"/>
    </source>
</evidence>
<dbReference type="Pfam" id="PF02518">
    <property type="entry name" value="HATPase_c"/>
    <property type="match status" value="1"/>
</dbReference>
<dbReference type="PROSITE" id="PS50885">
    <property type="entry name" value="HAMP"/>
    <property type="match status" value="1"/>
</dbReference>
<dbReference type="CDD" id="cd18774">
    <property type="entry name" value="PDC2_HK_sensor"/>
    <property type="match status" value="1"/>
</dbReference>
<dbReference type="GO" id="GO:0004673">
    <property type="term" value="F:protein histidine kinase activity"/>
    <property type="evidence" value="ECO:0007669"/>
    <property type="project" value="UniProtKB-EC"/>
</dbReference>
<keyword evidence="8" id="KW-0547">Nucleotide-binding</keyword>
<evidence type="ECO:0000256" key="11">
    <source>
        <dbReference type="ARBA" id="ARBA00022989"/>
    </source>
</evidence>